<proteinExistence type="predicted"/>
<accession>A0A327LTQ5</accession>
<evidence type="ECO:0000256" key="3">
    <source>
        <dbReference type="ARBA" id="ARBA00023163"/>
    </source>
</evidence>
<reference evidence="6" key="1">
    <citation type="submission" date="2018-06" db="EMBL/GenBank/DDBJ databases">
        <authorList>
            <person name="Khan S.A."/>
        </authorList>
    </citation>
    <scope>NUCLEOTIDE SEQUENCE [LARGE SCALE GENOMIC DNA]</scope>
    <source>
        <strain evidence="6">DB-1506</strain>
    </source>
</reference>
<comment type="caution">
    <text evidence="5">The sequence shown here is derived from an EMBL/GenBank/DDBJ whole genome shotgun (WGS) entry which is preliminary data.</text>
</comment>
<evidence type="ECO:0000313" key="5">
    <source>
        <dbReference type="EMBL" id="RAI54101.1"/>
    </source>
</evidence>
<dbReference type="PANTHER" id="PTHR43537">
    <property type="entry name" value="TRANSCRIPTIONAL REGULATOR, GNTR FAMILY"/>
    <property type="match status" value="1"/>
</dbReference>
<keyword evidence="1" id="KW-0805">Transcription regulation</keyword>
<feature type="domain" description="HTH gntR-type" evidence="4">
    <location>
        <begin position="14"/>
        <end position="81"/>
    </location>
</feature>
<dbReference type="InterPro" id="IPR036390">
    <property type="entry name" value="WH_DNA-bd_sf"/>
</dbReference>
<dbReference type="SMART" id="SM00345">
    <property type="entry name" value="HTH_GNTR"/>
    <property type="match status" value="1"/>
</dbReference>
<protein>
    <submittedName>
        <fullName evidence="5">GntR family transcriptional regulator</fullName>
    </submittedName>
</protein>
<dbReference type="InterPro" id="IPR000524">
    <property type="entry name" value="Tscrpt_reg_HTH_GntR"/>
</dbReference>
<sequence>MLADWQLQPLQSPEKLVGRCHALLLDAICDGRLPPGARVTQESLAAMLQVSRQPISHALVLLKQQGFLRDAPGRGLEVAPVDPDHLKAVFEVRAALDSLAAASAARRVASGDRTLRSLDALDKVLADGEAAAHAHDLATLVPLDMAFHELLADMSGNPVVLDITRQQWAHVRRGIAVALQDKAFHLRCWQEHIVIAAAIRAGETNTAARLAHDHCEVAGTETWQRLRSISEQSAA</sequence>
<organism evidence="5 6">
    <name type="scientific">Roseicella frigidaeris</name>
    <dbReference type="NCBI Taxonomy" id="2230885"/>
    <lineage>
        <taxon>Bacteria</taxon>
        <taxon>Pseudomonadati</taxon>
        <taxon>Pseudomonadota</taxon>
        <taxon>Alphaproteobacteria</taxon>
        <taxon>Acetobacterales</taxon>
        <taxon>Roseomonadaceae</taxon>
        <taxon>Roseicella</taxon>
    </lineage>
</organism>
<keyword evidence="2" id="KW-0238">DNA-binding</keyword>
<dbReference type="PANTHER" id="PTHR43537:SF45">
    <property type="entry name" value="GNTR FAMILY REGULATORY PROTEIN"/>
    <property type="match status" value="1"/>
</dbReference>
<dbReference type="OrthoDB" id="7618373at2"/>
<dbReference type="SUPFAM" id="SSF46785">
    <property type="entry name" value="Winged helix' DNA-binding domain"/>
    <property type="match status" value="1"/>
</dbReference>
<dbReference type="InterPro" id="IPR008920">
    <property type="entry name" value="TF_FadR/GntR_C"/>
</dbReference>
<dbReference type="RefSeq" id="WP_111472870.1">
    <property type="nucleotide sequence ID" value="NZ_QLIX01000058.1"/>
</dbReference>
<dbReference type="AlphaFoldDB" id="A0A327LTQ5"/>
<dbReference type="Pfam" id="PF00392">
    <property type="entry name" value="GntR"/>
    <property type="match status" value="1"/>
</dbReference>
<keyword evidence="6" id="KW-1185">Reference proteome</keyword>
<dbReference type="Gene3D" id="1.10.10.10">
    <property type="entry name" value="Winged helix-like DNA-binding domain superfamily/Winged helix DNA-binding domain"/>
    <property type="match status" value="1"/>
</dbReference>
<evidence type="ECO:0000256" key="2">
    <source>
        <dbReference type="ARBA" id="ARBA00023125"/>
    </source>
</evidence>
<dbReference type="PROSITE" id="PS50949">
    <property type="entry name" value="HTH_GNTR"/>
    <property type="match status" value="1"/>
</dbReference>
<name>A0A327LTQ5_9PROT</name>
<evidence type="ECO:0000313" key="6">
    <source>
        <dbReference type="Proteomes" id="UP000249065"/>
    </source>
</evidence>
<dbReference type="InterPro" id="IPR036388">
    <property type="entry name" value="WH-like_DNA-bd_sf"/>
</dbReference>
<dbReference type="GO" id="GO:0003677">
    <property type="term" value="F:DNA binding"/>
    <property type="evidence" value="ECO:0007669"/>
    <property type="project" value="UniProtKB-KW"/>
</dbReference>
<dbReference type="Proteomes" id="UP000249065">
    <property type="component" value="Unassembled WGS sequence"/>
</dbReference>
<evidence type="ECO:0000259" key="4">
    <source>
        <dbReference type="PROSITE" id="PS50949"/>
    </source>
</evidence>
<dbReference type="GO" id="GO:0003700">
    <property type="term" value="F:DNA-binding transcription factor activity"/>
    <property type="evidence" value="ECO:0007669"/>
    <property type="project" value="InterPro"/>
</dbReference>
<gene>
    <name evidence="5" type="ORF">DOO78_26435</name>
</gene>
<evidence type="ECO:0000256" key="1">
    <source>
        <dbReference type="ARBA" id="ARBA00023015"/>
    </source>
</evidence>
<keyword evidence="3" id="KW-0804">Transcription</keyword>
<dbReference type="Pfam" id="PF07729">
    <property type="entry name" value="FCD"/>
    <property type="match status" value="1"/>
</dbReference>
<dbReference type="SUPFAM" id="SSF48008">
    <property type="entry name" value="GntR ligand-binding domain-like"/>
    <property type="match status" value="1"/>
</dbReference>
<dbReference type="EMBL" id="QLIX01000058">
    <property type="protein sequence ID" value="RAI54101.1"/>
    <property type="molecule type" value="Genomic_DNA"/>
</dbReference>
<dbReference type="Gene3D" id="1.20.120.530">
    <property type="entry name" value="GntR ligand-binding domain-like"/>
    <property type="match status" value="1"/>
</dbReference>
<dbReference type="SMART" id="SM00895">
    <property type="entry name" value="FCD"/>
    <property type="match status" value="1"/>
</dbReference>
<dbReference type="InterPro" id="IPR011711">
    <property type="entry name" value="GntR_C"/>
</dbReference>